<dbReference type="Proteomes" id="UP001430953">
    <property type="component" value="Unassembled WGS sequence"/>
</dbReference>
<dbReference type="AlphaFoldDB" id="A0AAW2EYJ4"/>
<proteinExistence type="predicted"/>
<comment type="caution">
    <text evidence="1">The sequence shown here is derived from an EMBL/GenBank/DDBJ whole genome shotgun (WGS) entry which is preliminary data.</text>
</comment>
<sequence length="109" mass="12950">MRCICSTLMIKHLPYIIDQARIKTIDTPIRNSSLEKKKKKTIEKSIKLCSKRLAQSNNAEIIKSHIYVYTCIYICMYKREKSVNQTHLTFLSKKFLLSYHLQLIKWKLV</sequence>
<keyword evidence="2" id="KW-1185">Reference proteome</keyword>
<protein>
    <submittedName>
        <fullName evidence="1">Uncharacterized protein</fullName>
    </submittedName>
</protein>
<dbReference type="EMBL" id="JADYXP020000015">
    <property type="protein sequence ID" value="KAL0108786.1"/>
    <property type="molecule type" value="Genomic_DNA"/>
</dbReference>
<accession>A0AAW2EYJ4</accession>
<reference evidence="1 2" key="1">
    <citation type="submission" date="2023-03" db="EMBL/GenBank/DDBJ databases">
        <title>High recombination rates correlate with genetic variation in Cardiocondyla obscurior ants.</title>
        <authorList>
            <person name="Errbii M."/>
        </authorList>
    </citation>
    <scope>NUCLEOTIDE SEQUENCE [LARGE SCALE GENOMIC DNA]</scope>
    <source>
        <strain evidence="1">Alpha-2009</strain>
        <tissue evidence="1">Whole body</tissue>
    </source>
</reference>
<gene>
    <name evidence="1" type="ORF">PUN28_014129</name>
</gene>
<organism evidence="1 2">
    <name type="scientific">Cardiocondyla obscurior</name>
    <dbReference type="NCBI Taxonomy" id="286306"/>
    <lineage>
        <taxon>Eukaryota</taxon>
        <taxon>Metazoa</taxon>
        <taxon>Ecdysozoa</taxon>
        <taxon>Arthropoda</taxon>
        <taxon>Hexapoda</taxon>
        <taxon>Insecta</taxon>
        <taxon>Pterygota</taxon>
        <taxon>Neoptera</taxon>
        <taxon>Endopterygota</taxon>
        <taxon>Hymenoptera</taxon>
        <taxon>Apocrita</taxon>
        <taxon>Aculeata</taxon>
        <taxon>Formicoidea</taxon>
        <taxon>Formicidae</taxon>
        <taxon>Myrmicinae</taxon>
        <taxon>Cardiocondyla</taxon>
    </lineage>
</organism>
<name>A0AAW2EYJ4_9HYME</name>
<evidence type="ECO:0000313" key="2">
    <source>
        <dbReference type="Proteomes" id="UP001430953"/>
    </source>
</evidence>
<evidence type="ECO:0000313" key="1">
    <source>
        <dbReference type="EMBL" id="KAL0108786.1"/>
    </source>
</evidence>